<evidence type="ECO:0000256" key="3">
    <source>
        <dbReference type="ARBA" id="ARBA00022808"/>
    </source>
</evidence>
<name>A0ABW3NPZ8_9FLAO</name>
<evidence type="ECO:0000313" key="11">
    <source>
        <dbReference type="Proteomes" id="UP001597131"/>
    </source>
</evidence>
<keyword evidence="11" id="KW-1185">Reference proteome</keyword>
<comment type="pathway">
    <text evidence="1 8">Amino-acid degradation; L-histidine degradation into L-glutamate; N-formimidoyl-L-glutamate from L-histidine: step 1/3.</text>
</comment>
<evidence type="ECO:0000256" key="8">
    <source>
        <dbReference type="RuleBase" id="RU004479"/>
    </source>
</evidence>
<evidence type="ECO:0000256" key="4">
    <source>
        <dbReference type="ARBA" id="ARBA00023239"/>
    </source>
</evidence>
<accession>A0ABW3NPZ8</accession>
<dbReference type="SUPFAM" id="SSF48557">
    <property type="entry name" value="L-aspartase-like"/>
    <property type="match status" value="1"/>
</dbReference>
<gene>
    <name evidence="10" type="primary">hutH</name>
    <name evidence="10" type="ORF">ACFQ3Q_08765</name>
</gene>
<dbReference type="GO" id="GO:0004397">
    <property type="term" value="F:histidine ammonia-lyase activity"/>
    <property type="evidence" value="ECO:0007669"/>
    <property type="project" value="UniProtKB-EC"/>
</dbReference>
<dbReference type="EC" id="4.3.1.3" evidence="2 6"/>
<dbReference type="InterPro" id="IPR005921">
    <property type="entry name" value="HutH"/>
</dbReference>
<dbReference type="InterPro" id="IPR001106">
    <property type="entry name" value="Aromatic_Lyase"/>
</dbReference>
<comment type="catalytic activity">
    <reaction evidence="5 8">
        <text>L-histidine = trans-urocanate + NH4(+)</text>
        <dbReference type="Rhea" id="RHEA:21232"/>
        <dbReference type="ChEBI" id="CHEBI:17771"/>
        <dbReference type="ChEBI" id="CHEBI:28938"/>
        <dbReference type="ChEBI" id="CHEBI:57595"/>
        <dbReference type="EC" id="4.3.1.3"/>
    </reaction>
</comment>
<organism evidence="10 11">
    <name type="scientific">Salegentibacter chungangensis</name>
    <dbReference type="NCBI Taxonomy" id="1335724"/>
    <lineage>
        <taxon>Bacteria</taxon>
        <taxon>Pseudomonadati</taxon>
        <taxon>Bacteroidota</taxon>
        <taxon>Flavobacteriia</taxon>
        <taxon>Flavobacteriales</taxon>
        <taxon>Flavobacteriaceae</taxon>
        <taxon>Salegentibacter</taxon>
    </lineage>
</organism>
<dbReference type="InterPro" id="IPR008948">
    <property type="entry name" value="L-Aspartase-like"/>
</dbReference>
<sequence length="503" mass="55187">MQNQTHYISSAILDLENIQEILVQNRKLALSDEAKLNIEKSREYLNKKITESSKPVYGINTGFGALCNVKITPEKLTELQENLVKSHACGTGERVSKPVIKLMLLLKIQSLSYGNSGIALQTVKRLIDFYNEDILPVVYEQGSLGASGDLAPLAHLALPLIGEGEVYFEGGVVSGAEILKNKGWDPIKLQSKEGLALLNGTQFMSAHAVYSLIKAYKLSYMADMVSAVSMDAFDCNMSPFDELVHLVRPHRGQIKTAERIRKFLDGSEIAEQEKDNVQDPYSFRCVPQVHGATKDTLAFVRKTVKTEINSVTDNPNIFIDADKIISGGNFHGQPLALALDYLGIAMAELANISERRTYQLVSGLRGLPNFLVENPGLNSGFMIPQYTAASIVSQNKQLAVPASVDSIVSSNGQEDHVSMGANSATKTLRIIENVNSVLAIELFNASQAIHFREPAKSSGMLQAFLGNFREDVPVLAEDVTMAPLIKKAKEFLDSYGMEENVFE</sequence>
<dbReference type="RefSeq" id="WP_380744906.1">
    <property type="nucleotide sequence ID" value="NZ_JBHTLI010000001.1"/>
</dbReference>
<evidence type="ECO:0000313" key="10">
    <source>
        <dbReference type="EMBL" id="MFD1095838.1"/>
    </source>
</evidence>
<reference evidence="11" key="1">
    <citation type="journal article" date="2019" name="Int. J. Syst. Evol. Microbiol.">
        <title>The Global Catalogue of Microorganisms (GCM) 10K type strain sequencing project: providing services to taxonomists for standard genome sequencing and annotation.</title>
        <authorList>
            <consortium name="The Broad Institute Genomics Platform"/>
            <consortium name="The Broad Institute Genome Sequencing Center for Infectious Disease"/>
            <person name="Wu L."/>
            <person name="Ma J."/>
        </authorList>
    </citation>
    <scope>NUCLEOTIDE SEQUENCE [LARGE SCALE GENOMIC DNA]</scope>
    <source>
        <strain evidence="11">CCUG 64793</strain>
    </source>
</reference>
<dbReference type="NCBIfam" id="NF006871">
    <property type="entry name" value="PRK09367.1"/>
    <property type="match status" value="1"/>
</dbReference>
<dbReference type="Gene3D" id="1.10.275.10">
    <property type="entry name" value="Fumarase/aspartase (N-terminal domain)"/>
    <property type="match status" value="1"/>
</dbReference>
<dbReference type="PROSITE" id="PS00488">
    <property type="entry name" value="PAL_HISTIDASE"/>
    <property type="match status" value="1"/>
</dbReference>
<evidence type="ECO:0000256" key="6">
    <source>
        <dbReference type="NCBIfam" id="TIGR01225"/>
    </source>
</evidence>
<evidence type="ECO:0000256" key="2">
    <source>
        <dbReference type="ARBA" id="ARBA00012994"/>
    </source>
</evidence>
<evidence type="ECO:0000256" key="9">
    <source>
        <dbReference type="RuleBase" id="RU004480"/>
    </source>
</evidence>
<dbReference type="InterPro" id="IPR024083">
    <property type="entry name" value="Fumarase/histidase_N"/>
</dbReference>
<evidence type="ECO:0000256" key="7">
    <source>
        <dbReference type="RuleBase" id="RU003954"/>
    </source>
</evidence>
<dbReference type="Gene3D" id="1.20.200.10">
    <property type="entry name" value="Fumarase/aspartase (Central domain)"/>
    <property type="match status" value="1"/>
</dbReference>
<protein>
    <recommendedName>
        <fullName evidence="2 6">Histidine ammonia-lyase</fullName>
        <ecNumber evidence="2 6">4.3.1.3</ecNumber>
    </recommendedName>
</protein>
<dbReference type="InterPro" id="IPR022313">
    <property type="entry name" value="Phe/His_NH3-lyase_AS"/>
</dbReference>
<evidence type="ECO:0000256" key="5">
    <source>
        <dbReference type="ARBA" id="ARBA00049269"/>
    </source>
</evidence>
<dbReference type="Proteomes" id="UP001597131">
    <property type="component" value="Unassembled WGS sequence"/>
</dbReference>
<keyword evidence="4 7" id="KW-0456">Lyase</keyword>
<comment type="subcellular location">
    <subcellularLocation>
        <location evidence="9">Cytoplasm</location>
    </subcellularLocation>
</comment>
<dbReference type="EMBL" id="JBHTLI010000001">
    <property type="protein sequence ID" value="MFD1095838.1"/>
    <property type="molecule type" value="Genomic_DNA"/>
</dbReference>
<dbReference type="Pfam" id="PF00221">
    <property type="entry name" value="Lyase_aromatic"/>
    <property type="match status" value="1"/>
</dbReference>
<evidence type="ECO:0000256" key="1">
    <source>
        <dbReference type="ARBA" id="ARBA00005113"/>
    </source>
</evidence>
<comment type="caution">
    <text evidence="10">The sequence shown here is derived from an EMBL/GenBank/DDBJ whole genome shotgun (WGS) entry which is preliminary data.</text>
</comment>
<comment type="similarity">
    <text evidence="7">Belongs to the PAL/histidase family.</text>
</comment>
<dbReference type="PANTHER" id="PTHR10362">
    <property type="entry name" value="HISTIDINE AMMONIA-LYASE"/>
    <property type="match status" value="1"/>
</dbReference>
<keyword evidence="3 8" id="KW-0369">Histidine metabolism</keyword>
<dbReference type="CDD" id="cd00332">
    <property type="entry name" value="PAL-HAL"/>
    <property type="match status" value="1"/>
</dbReference>
<dbReference type="NCBIfam" id="TIGR01225">
    <property type="entry name" value="hutH"/>
    <property type="match status" value="1"/>
</dbReference>
<proteinExistence type="inferred from homology"/>